<organism evidence="5 6">
    <name type="scientific">Buddleja alternifolia</name>
    <dbReference type="NCBI Taxonomy" id="168488"/>
    <lineage>
        <taxon>Eukaryota</taxon>
        <taxon>Viridiplantae</taxon>
        <taxon>Streptophyta</taxon>
        <taxon>Embryophyta</taxon>
        <taxon>Tracheophyta</taxon>
        <taxon>Spermatophyta</taxon>
        <taxon>Magnoliopsida</taxon>
        <taxon>eudicotyledons</taxon>
        <taxon>Gunneridae</taxon>
        <taxon>Pentapetalae</taxon>
        <taxon>asterids</taxon>
        <taxon>lamiids</taxon>
        <taxon>Lamiales</taxon>
        <taxon>Scrophulariaceae</taxon>
        <taxon>Buddlejeae</taxon>
        <taxon>Buddleja</taxon>
    </lineage>
</organism>
<dbReference type="EMBL" id="WHWC01000003">
    <property type="protein sequence ID" value="KAG8386680.1"/>
    <property type="molecule type" value="Genomic_DNA"/>
</dbReference>
<name>A0AAV6Y5H4_9LAMI</name>
<dbReference type="InterPro" id="IPR011990">
    <property type="entry name" value="TPR-like_helical_dom_sf"/>
</dbReference>
<feature type="repeat" description="PPR" evidence="3">
    <location>
        <begin position="271"/>
        <end position="305"/>
    </location>
</feature>
<gene>
    <name evidence="4" type="ORF">BUALT_Bualt03G0174000</name>
    <name evidence="5" type="ORF">BUALT_Bualt03G0174200</name>
</gene>
<dbReference type="InterPro" id="IPR002885">
    <property type="entry name" value="PPR_rpt"/>
</dbReference>
<dbReference type="Gene3D" id="1.25.40.10">
    <property type="entry name" value="Tetratricopeptide repeat domain"/>
    <property type="match status" value="3"/>
</dbReference>
<proteinExistence type="inferred from homology"/>
<feature type="repeat" description="PPR" evidence="3">
    <location>
        <begin position="341"/>
        <end position="375"/>
    </location>
</feature>
<accession>A0AAV6Y5H4</accession>
<dbReference type="NCBIfam" id="TIGR00756">
    <property type="entry name" value="PPR"/>
    <property type="match status" value="3"/>
</dbReference>
<keyword evidence="6" id="KW-1185">Reference proteome</keyword>
<evidence type="ECO:0000313" key="5">
    <source>
        <dbReference type="EMBL" id="KAG8386680.1"/>
    </source>
</evidence>
<sequence>MIYLVYRRQPISQFPFISSIFFPRLDFLLPFHHFAPSKPLPKFSKDNPYYPDLLNHKDWLSPPEVIRIFQNIKNPNFALPLFNQLSTRKDYNPNESLYTTLINKLALANNFDGIDTLMQRIKAERKCRLSDAFFCNVIKIYGHSAGRIDKAIETLFDMPNYKCWPSVTTFNCVLNLLVSTKQFEVVHEVYMGASKLGVEIDACCLNIIIKGLCECGQIEAAYKVLDEFTEQKCRPNVRTFSTIMHALCGRGRVDEAFRLLHRMELEGVELDAIVFNILISGLRKQGRMNEGIELLDRVMVKGCDPNPGTYQEVLYCFLDAKMFPEAKSFMGRMVEKRINPSFESYKMVIKGFCGENAVEDVDWALTQMMGHGFVPKMGMWKQIVQLIIQDKNGPDGIVSSLIGK</sequence>
<dbReference type="Pfam" id="PF12854">
    <property type="entry name" value="PPR_1"/>
    <property type="match status" value="1"/>
</dbReference>
<feature type="repeat" description="PPR" evidence="3">
    <location>
        <begin position="201"/>
        <end position="235"/>
    </location>
</feature>
<evidence type="ECO:0000313" key="6">
    <source>
        <dbReference type="Proteomes" id="UP000826271"/>
    </source>
</evidence>
<dbReference type="PANTHER" id="PTHR46128:SF322">
    <property type="entry name" value="PENTATRICOPEPTIDE REPEAT-CONTAINING PROTEIN"/>
    <property type="match status" value="1"/>
</dbReference>
<dbReference type="PANTHER" id="PTHR46128">
    <property type="entry name" value="MITOCHONDRIAL GROUP I INTRON SPLICING FACTOR CCM1"/>
    <property type="match status" value="1"/>
</dbReference>
<dbReference type="PROSITE" id="PS51375">
    <property type="entry name" value="PPR"/>
    <property type="match status" value="5"/>
</dbReference>
<keyword evidence="2" id="KW-0677">Repeat</keyword>
<dbReference type="Pfam" id="PF13041">
    <property type="entry name" value="PPR_2"/>
    <property type="match status" value="1"/>
</dbReference>
<feature type="repeat" description="PPR" evidence="3">
    <location>
        <begin position="306"/>
        <end position="340"/>
    </location>
</feature>
<protein>
    <recommendedName>
        <fullName evidence="7">Pentatricopeptide repeat-containing protein</fullName>
    </recommendedName>
</protein>
<feature type="repeat" description="PPR" evidence="3">
    <location>
        <begin position="236"/>
        <end position="270"/>
    </location>
</feature>
<evidence type="ECO:0000313" key="4">
    <source>
        <dbReference type="EMBL" id="KAG8386678.1"/>
    </source>
</evidence>
<dbReference type="AlphaFoldDB" id="A0AAV6Y5H4"/>
<dbReference type="Proteomes" id="UP000826271">
    <property type="component" value="Unassembled WGS sequence"/>
</dbReference>
<reference evidence="5" key="1">
    <citation type="submission" date="2019-10" db="EMBL/GenBank/DDBJ databases">
        <authorList>
            <person name="Zhang R."/>
            <person name="Pan Y."/>
            <person name="Wang J."/>
            <person name="Ma R."/>
            <person name="Yu S."/>
        </authorList>
    </citation>
    <scope>NUCLEOTIDE SEQUENCE</scope>
    <source>
        <strain evidence="5">LA-IB0</strain>
        <tissue evidence="5">Leaf</tissue>
    </source>
</reference>
<evidence type="ECO:0000256" key="3">
    <source>
        <dbReference type="PROSITE-ProRule" id="PRU00708"/>
    </source>
</evidence>
<comment type="similarity">
    <text evidence="1">Belongs to the PPR family. P subfamily.</text>
</comment>
<comment type="caution">
    <text evidence="5">The sequence shown here is derived from an EMBL/GenBank/DDBJ whole genome shotgun (WGS) entry which is preliminary data.</text>
</comment>
<evidence type="ECO:0000256" key="2">
    <source>
        <dbReference type="ARBA" id="ARBA00022737"/>
    </source>
</evidence>
<evidence type="ECO:0000256" key="1">
    <source>
        <dbReference type="ARBA" id="ARBA00007626"/>
    </source>
</evidence>
<dbReference type="EMBL" id="WHWC01000003">
    <property type="protein sequence ID" value="KAG8386678.1"/>
    <property type="molecule type" value="Genomic_DNA"/>
</dbReference>
<evidence type="ECO:0008006" key="7">
    <source>
        <dbReference type="Google" id="ProtNLM"/>
    </source>
</evidence>
<dbReference type="InterPro" id="IPR050872">
    <property type="entry name" value="PPR_P_subfamily"/>
</dbReference>